<proteinExistence type="predicted"/>
<reference evidence="4 5" key="1">
    <citation type="journal article" date="2017" name="Nat. Commun.">
        <title>Genome assembly with in vitro proximity ligation data and whole-genome triplication in lettuce.</title>
        <authorList>
            <person name="Reyes-Chin-Wo S."/>
            <person name="Wang Z."/>
            <person name="Yang X."/>
            <person name="Kozik A."/>
            <person name="Arikit S."/>
            <person name="Song C."/>
            <person name="Xia L."/>
            <person name="Froenicke L."/>
            <person name="Lavelle D.O."/>
            <person name="Truco M.J."/>
            <person name="Xia R."/>
            <person name="Zhu S."/>
            <person name="Xu C."/>
            <person name="Xu H."/>
            <person name="Xu X."/>
            <person name="Cox K."/>
            <person name="Korf I."/>
            <person name="Meyers B.C."/>
            <person name="Michelmore R.W."/>
        </authorList>
    </citation>
    <scope>NUCLEOTIDE SEQUENCE [LARGE SCALE GENOMIC DNA]</scope>
    <source>
        <strain evidence="5">cv. Salinas</strain>
        <tissue evidence="4">Seedlings</tissue>
    </source>
</reference>
<dbReference type="GO" id="GO:0003676">
    <property type="term" value="F:nucleic acid binding"/>
    <property type="evidence" value="ECO:0007669"/>
    <property type="project" value="InterPro"/>
</dbReference>
<dbReference type="PROSITE" id="PS50158">
    <property type="entry name" value="ZF_CCHC"/>
    <property type="match status" value="1"/>
</dbReference>
<sequence>MNIVQEMTMAANAYKAHNNTQLQIVNILTSSFTGSLKGWWDFYISQEEKDYILSAKKTIIKQENNQQVQTFEDDMVNTLIFAIIKNFVGHPTTFQEKTSEILMNLHCRKLTDFRWYKDNYLVKVFSRPDCKEVRQKLRENFNNNIPYQNLTCVDLINYINKEGLAVCADLRFKEKLKKDRINSKNELGNFCQQYGYHPLNGPSTSKSKVYKNRSSKYFRKKKYNLPENCKRGKDYASNSKKPYEPNYKKSKRKSKDINICHKCGRNGHTTNNCYAKTKINELNVSEDLKEQIRKFILNTDLDSDESISDFQTNDLNILENTTSSSEDPDICECIAKCHCSNLINVITSSSINVLSQDDKDLLNSLDSIKDKNIQELFIKQMLNKTNNITPANNENFNFKNIYETFAEAKPISMQELQEELKIVKQEIKNKI</sequence>
<dbReference type="AlphaFoldDB" id="A0A9R1W4K7"/>
<dbReference type="Proteomes" id="UP000235145">
    <property type="component" value="Unassembled WGS sequence"/>
</dbReference>
<evidence type="ECO:0000256" key="1">
    <source>
        <dbReference type="PROSITE-ProRule" id="PRU00047"/>
    </source>
</evidence>
<accession>A0A9R1W4K7</accession>
<dbReference type="InterPro" id="IPR001878">
    <property type="entry name" value="Znf_CCHC"/>
</dbReference>
<dbReference type="PANTHER" id="PTHR33054:SF9">
    <property type="entry name" value="CCHC-TYPE DOMAIN-CONTAINING PROTEIN"/>
    <property type="match status" value="1"/>
</dbReference>
<evidence type="ECO:0000259" key="3">
    <source>
        <dbReference type="PROSITE" id="PS50158"/>
    </source>
</evidence>
<keyword evidence="1" id="KW-0862">Zinc</keyword>
<dbReference type="EMBL" id="NBSK02000003">
    <property type="protein sequence ID" value="KAJ0217288.1"/>
    <property type="molecule type" value="Genomic_DNA"/>
</dbReference>
<evidence type="ECO:0000313" key="4">
    <source>
        <dbReference type="EMBL" id="KAJ0217288.1"/>
    </source>
</evidence>
<dbReference type="PANTHER" id="PTHR33054">
    <property type="entry name" value="CCHC-TYPE DOMAIN-CONTAINING PROTEIN"/>
    <property type="match status" value="1"/>
</dbReference>
<feature type="domain" description="CCHC-type" evidence="3">
    <location>
        <begin position="260"/>
        <end position="273"/>
    </location>
</feature>
<comment type="caution">
    <text evidence="4">The sequence shown here is derived from an EMBL/GenBank/DDBJ whole genome shotgun (WGS) entry which is preliminary data.</text>
</comment>
<dbReference type="GO" id="GO:0008270">
    <property type="term" value="F:zinc ion binding"/>
    <property type="evidence" value="ECO:0007669"/>
    <property type="project" value="UniProtKB-KW"/>
</dbReference>
<organism evidence="4 5">
    <name type="scientific">Lactuca sativa</name>
    <name type="common">Garden lettuce</name>
    <dbReference type="NCBI Taxonomy" id="4236"/>
    <lineage>
        <taxon>Eukaryota</taxon>
        <taxon>Viridiplantae</taxon>
        <taxon>Streptophyta</taxon>
        <taxon>Embryophyta</taxon>
        <taxon>Tracheophyta</taxon>
        <taxon>Spermatophyta</taxon>
        <taxon>Magnoliopsida</taxon>
        <taxon>eudicotyledons</taxon>
        <taxon>Gunneridae</taxon>
        <taxon>Pentapetalae</taxon>
        <taxon>asterids</taxon>
        <taxon>campanulids</taxon>
        <taxon>Asterales</taxon>
        <taxon>Asteraceae</taxon>
        <taxon>Cichorioideae</taxon>
        <taxon>Cichorieae</taxon>
        <taxon>Lactucinae</taxon>
        <taxon>Lactuca</taxon>
    </lineage>
</organism>
<evidence type="ECO:0000256" key="2">
    <source>
        <dbReference type="SAM" id="MobiDB-lite"/>
    </source>
</evidence>
<feature type="region of interest" description="Disordered" evidence="2">
    <location>
        <begin position="228"/>
        <end position="250"/>
    </location>
</feature>
<gene>
    <name evidence="4" type="ORF">LSAT_V11C300145410</name>
</gene>
<keyword evidence="5" id="KW-1185">Reference proteome</keyword>
<name>A0A9R1W4K7_LACSA</name>
<keyword evidence="1" id="KW-0479">Metal-binding</keyword>
<dbReference type="InterPro" id="IPR056648">
    <property type="entry name" value="DUF7746"/>
</dbReference>
<evidence type="ECO:0000313" key="5">
    <source>
        <dbReference type="Proteomes" id="UP000235145"/>
    </source>
</evidence>
<protein>
    <recommendedName>
        <fullName evidence="3">CCHC-type domain-containing protein</fullName>
    </recommendedName>
</protein>
<dbReference type="Pfam" id="PF24925">
    <property type="entry name" value="DUF7746"/>
    <property type="match status" value="1"/>
</dbReference>
<keyword evidence="1" id="KW-0863">Zinc-finger</keyword>